<dbReference type="Pfam" id="PF00400">
    <property type="entry name" value="WD40"/>
    <property type="match status" value="5"/>
</dbReference>
<keyword evidence="18" id="KW-0472">Membrane</keyword>
<dbReference type="Pfam" id="PF02194">
    <property type="entry name" value="PXA"/>
    <property type="match status" value="1"/>
</dbReference>
<protein>
    <recommendedName>
        <fullName evidence="15">Pre-mRNA-splicing factor PRP46</fullName>
    </recommendedName>
    <alternativeName>
        <fullName evidence="15">Pre-mRNA-processing protein 46</fullName>
    </alternativeName>
</protein>
<feature type="region of interest" description="Disordered" evidence="17">
    <location>
        <begin position="1"/>
        <end position="21"/>
    </location>
</feature>
<keyword evidence="5 15" id="KW-0747">Spliceosome</keyword>
<evidence type="ECO:0000256" key="15">
    <source>
        <dbReference type="RuleBase" id="RU369036"/>
    </source>
</evidence>
<evidence type="ECO:0000259" key="21">
    <source>
        <dbReference type="PROSITE" id="PS51207"/>
    </source>
</evidence>
<dbReference type="InterPro" id="IPR036871">
    <property type="entry name" value="PX_dom_sf"/>
</dbReference>
<evidence type="ECO:0000256" key="14">
    <source>
        <dbReference type="PROSITE-ProRule" id="PRU00221"/>
    </source>
</evidence>
<comment type="subunit">
    <text evidence="15">Associated with the spliceosome.</text>
</comment>
<feature type="repeat" description="WD" evidence="14">
    <location>
        <begin position="186"/>
        <end position="227"/>
    </location>
</feature>
<feature type="domain" description="RZ-type" evidence="22">
    <location>
        <begin position="3673"/>
        <end position="3748"/>
    </location>
</feature>
<dbReference type="GO" id="GO:0004386">
    <property type="term" value="F:helicase activity"/>
    <property type="evidence" value="ECO:0007669"/>
    <property type="project" value="UniProtKB-KW"/>
</dbReference>
<dbReference type="Pfam" id="PF08628">
    <property type="entry name" value="Nexin_C"/>
    <property type="match status" value="1"/>
</dbReference>
<feature type="region of interest" description="Disordered" evidence="17">
    <location>
        <begin position="1112"/>
        <end position="1153"/>
    </location>
</feature>
<feature type="compositionally biased region" description="Basic and acidic residues" evidence="17">
    <location>
        <begin position="104"/>
        <end position="113"/>
    </location>
</feature>
<dbReference type="InterPro" id="IPR036322">
    <property type="entry name" value="WD40_repeat_dom_sf"/>
</dbReference>
<dbReference type="GO" id="GO:0008270">
    <property type="term" value="F:zinc ion binding"/>
    <property type="evidence" value="ECO:0007669"/>
    <property type="project" value="UniProtKB-KW"/>
</dbReference>
<dbReference type="FunFam" id="3.40.50.300:FF:001660">
    <property type="entry name" value="NF-X1 finger and helicase protein, putative"/>
    <property type="match status" value="1"/>
</dbReference>
<feature type="compositionally biased region" description="Gly residues" evidence="17">
    <location>
        <begin position="1786"/>
        <end position="1795"/>
    </location>
</feature>
<dbReference type="InterPro" id="IPR019775">
    <property type="entry name" value="WD40_repeat_CS"/>
</dbReference>
<keyword evidence="24" id="KW-1185">Reference proteome</keyword>
<dbReference type="CDD" id="cd06876">
    <property type="entry name" value="PX_MDM1p"/>
    <property type="match status" value="1"/>
</dbReference>
<dbReference type="Pfam" id="PF00787">
    <property type="entry name" value="PX"/>
    <property type="match status" value="1"/>
</dbReference>
<dbReference type="Gene3D" id="3.30.1520.10">
    <property type="entry name" value="Phox-like domain"/>
    <property type="match status" value="1"/>
</dbReference>
<evidence type="ECO:0000256" key="3">
    <source>
        <dbReference type="ARBA" id="ARBA00022574"/>
    </source>
</evidence>
<keyword evidence="8 23" id="KW-0547">Nucleotide-binding</keyword>
<dbReference type="PROSITE" id="PS50082">
    <property type="entry name" value="WD_REPEATS_2"/>
    <property type="match status" value="4"/>
</dbReference>
<keyword evidence="18" id="KW-1133">Transmembrane helix</keyword>
<dbReference type="SMART" id="SM00320">
    <property type="entry name" value="WD40"/>
    <property type="match status" value="6"/>
</dbReference>
<feature type="transmembrane region" description="Helical" evidence="18">
    <location>
        <begin position="506"/>
        <end position="523"/>
    </location>
</feature>
<feature type="region of interest" description="Disordered" evidence="17">
    <location>
        <begin position="88"/>
        <end position="113"/>
    </location>
</feature>
<dbReference type="SMART" id="SM00312">
    <property type="entry name" value="PX"/>
    <property type="match status" value="1"/>
</dbReference>
<dbReference type="InterPro" id="IPR045241">
    <property type="entry name" value="Prp46/PLRG1-like"/>
</dbReference>
<gene>
    <name evidence="23" type="ORF">GT037_005018</name>
</gene>
<dbReference type="Pfam" id="PF00615">
    <property type="entry name" value="RGS"/>
    <property type="match status" value="1"/>
</dbReference>
<evidence type="ECO:0000256" key="8">
    <source>
        <dbReference type="ARBA" id="ARBA00022806"/>
    </source>
</evidence>
<keyword evidence="16" id="KW-0175">Coiled coil</keyword>
<feature type="repeat" description="WD" evidence="14">
    <location>
        <begin position="228"/>
        <end position="269"/>
    </location>
</feature>
<feature type="region of interest" description="Disordered" evidence="17">
    <location>
        <begin position="140"/>
        <end position="161"/>
    </location>
</feature>
<evidence type="ECO:0000256" key="11">
    <source>
        <dbReference type="ARBA" id="ARBA00023187"/>
    </source>
</evidence>
<dbReference type="InterPro" id="IPR001683">
    <property type="entry name" value="PX_dom"/>
</dbReference>
<dbReference type="Pfam" id="PF20173">
    <property type="entry name" value="ZnF_RZ-type"/>
    <property type="match status" value="1"/>
</dbReference>
<dbReference type="Proteomes" id="UP000596902">
    <property type="component" value="Unassembled WGS sequence"/>
</dbReference>
<feature type="region of interest" description="Disordered" evidence="17">
    <location>
        <begin position="1217"/>
        <end position="1245"/>
    </location>
</feature>
<proteinExistence type="inferred from homology"/>
<dbReference type="InterPro" id="IPR000967">
    <property type="entry name" value="Znf_NFX1"/>
</dbReference>
<organism evidence="23 24">
    <name type="scientific">Alternaria burnsii</name>
    <dbReference type="NCBI Taxonomy" id="1187904"/>
    <lineage>
        <taxon>Eukaryota</taxon>
        <taxon>Fungi</taxon>
        <taxon>Dikarya</taxon>
        <taxon>Ascomycota</taxon>
        <taxon>Pezizomycotina</taxon>
        <taxon>Dothideomycetes</taxon>
        <taxon>Pleosporomycetidae</taxon>
        <taxon>Pleosporales</taxon>
        <taxon>Pleosporineae</taxon>
        <taxon>Pleosporaceae</taxon>
        <taxon>Alternaria</taxon>
        <taxon>Alternaria sect. Alternaria</taxon>
    </lineage>
</organism>
<feature type="region of interest" description="Disordered" evidence="17">
    <location>
        <begin position="471"/>
        <end position="494"/>
    </location>
</feature>
<feature type="compositionally biased region" description="Polar residues" evidence="17">
    <location>
        <begin position="150"/>
        <end position="161"/>
    </location>
</feature>
<comment type="caution">
    <text evidence="23">The sequence shown here is derived from an EMBL/GenBank/DDBJ whole genome shotgun (WGS) entry which is preliminary data.</text>
</comment>
<evidence type="ECO:0000256" key="6">
    <source>
        <dbReference type="ARBA" id="ARBA00022737"/>
    </source>
</evidence>
<dbReference type="GO" id="GO:0035091">
    <property type="term" value="F:phosphatidylinositol binding"/>
    <property type="evidence" value="ECO:0007669"/>
    <property type="project" value="InterPro"/>
</dbReference>
<evidence type="ECO:0000256" key="13">
    <source>
        <dbReference type="ARBA" id="ARBA00056150"/>
    </source>
</evidence>
<dbReference type="CDD" id="cd06008">
    <property type="entry name" value="NF-X1-zinc-finger"/>
    <property type="match status" value="3"/>
</dbReference>
<dbReference type="PROSITE" id="PS00678">
    <property type="entry name" value="WD_REPEATS_1"/>
    <property type="match status" value="2"/>
</dbReference>
<evidence type="ECO:0000313" key="24">
    <source>
        <dbReference type="Proteomes" id="UP000596902"/>
    </source>
</evidence>
<feature type="region of interest" description="Disordered" evidence="17">
    <location>
        <begin position="2890"/>
        <end position="2916"/>
    </location>
</feature>
<dbReference type="Gene3D" id="1.10.167.10">
    <property type="entry name" value="Regulator of G-protein Signalling 4, domain 2"/>
    <property type="match status" value="1"/>
</dbReference>
<dbReference type="InterPro" id="IPR016137">
    <property type="entry name" value="RGS"/>
</dbReference>
<dbReference type="GO" id="GO:0000398">
    <property type="term" value="P:mRNA splicing, via spliceosome"/>
    <property type="evidence" value="ECO:0007669"/>
    <property type="project" value="UniProtKB-UniRule"/>
</dbReference>
<keyword evidence="7" id="KW-0863">Zinc-finger</keyword>
<dbReference type="InterPro" id="IPR003114">
    <property type="entry name" value="Phox_assoc"/>
</dbReference>
<feature type="coiled-coil region" evidence="16">
    <location>
        <begin position="1334"/>
        <end position="1361"/>
    </location>
</feature>
<dbReference type="InterPro" id="IPR027417">
    <property type="entry name" value="P-loop_NTPase"/>
</dbReference>
<feature type="domain" description="RGS" evidence="19">
    <location>
        <begin position="918"/>
        <end position="1057"/>
    </location>
</feature>
<dbReference type="SMART" id="SM00315">
    <property type="entry name" value="RGS"/>
    <property type="match status" value="1"/>
</dbReference>
<dbReference type="EMBL" id="JAAABM010000006">
    <property type="protein sequence ID" value="KAF7676806.1"/>
    <property type="molecule type" value="Genomic_DNA"/>
</dbReference>
<dbReference type="SUPFAM" id="SSF48097">
    <property type="entry name" value="Regulator of G-protein signaling, RGS"/>
    <property type="match status" value="1"/>
</dbReference>
<dbReference type="InterPro" id="IPR036305">
    <property type="entry name" value="RGS_sf"/>
</dbReference>
<feature type="coiled-coil region" evidence="16">
    <location>
        <begin position="3405"/>
        <end position="3432"/>
    </location>
</feature>
<dbReference type="CDD" id="cd17936">
    <property type="entry name" value="EEXXEc_NFX1"/>
    <property type="match status" value="1"/>
</dbReference>
<dbReference type="PRINTS" id="PR00320">
    <property type="entry name" value="GPROTEINBRPT"/>
</dbReference>
<dbReference type="Gene3D" id="2.130.10.10">
    <property type="entry name" value="YVTN repeat-like/Quinoprotein amine dehydrogenase"/>
    <property type="match status" value="1"/>
</dbReference>
<keyword evidence="11 15" id="KW-0508">mRNA splicing</keyword>
<dbReference type="GO" id="GO:0002376">
    <property type="term" value="P:immune system process"/>
    <property type="evidence" value="ECO:0007669"/>
    <property type="project" value="UniProtKB-KW"/>
</dbReference>
<dbReference type="InterPro" id="IPR013937">
    <property type="entry name" value="Sorting_nexin_C"/>
</dbReference>
<dbReference type="SUPFAM" id="SSF50978">
    <property type="entry name" value="WD40 repeat-like"/>
    <property type="match status" value="1"/>
</dbReference>
<evidence type="ECO:0000256" key="9">
    <source>
        <dbReference type="ARBA" id="ARBA00022833"/>
    </source>
</evidence>
<feature type="compositionally biased region" description="Polar residues" evidence="17">
    <location>
        <begin position="1112"/>
        <end position="1123"/>
    </location>
</feature>
<dbReference type="InterPro" id="IPR041677">
    <property type="entry name" value="DNA2/NAM7_AAA_11"/>
</dbReference>
<keyword evidence="15" id="KW-0539">Nucleus</keyword>
<dbReference type="CDD" id="cd18808">
    <property type="entry name" value="SF1_C_Upf1"/>
    <property type="match status" value="1"/>
</dbReference>
<evidence type="ECO:0000256" key="1">
    <source>
        <dbReference type="ARBA" id="ARBA00004496"/>
    </source>
</evidence>
<dbReference type="PROSITE" id="PS51207">
    <property type="entry name" value="PXA"/>
    <property type="match status" value="1"/>
</dbReference>
<evidence type="ECO:0000256" key="7">
    <source>
        <dbReference type="ARBA" id="ARBA00022771"/>
    </source>
</evidence>
<evidence type="ECO:0000259" key="20">
    <source>
        <dbReference type="PROSITE" id="PS50195"/>
    </source>
</evidence>
<evidence type="ECO:0000256" key="4">
    <source>
        <dbReference type="ARBA" id="ARBA00022723"/>
    </source>
</evidence>
<comment type="similarity">
    <text evidence="12 15">Belongs to the WD repeat PRL1/PRL2 family.</text>
</comment>
<dbReference type="PANTHER" id="PTHR19923">
    <property type="entry name" value="WD40 REPEAT PROTEINPRL1/PRL2-RELATED"/>
    <property type="match status" value="1"/>
</dbReference>
<dbReference type="PROSITE" id="PS50132">
    <property type="entry name" value="RGS"/>
    <property type="match status" value="1"/>
</dbReference>
<dbReference type="PROSITE" id="PS51981">
    <property type="entry name" value="ZF_RZ"/>
    <property type="match status" value="1"/>
</dbReference>
<feature type="compositionally biased region" description="Basic and acidic residues" evidence="17">
    <location>
        <begin position="1828"/>
        <end position="1848"/>
    </location>
</feature>
<feature type="compositionally biased region" description="Polar residues" evidence="17">
    <location>
        <begin position="7"/>
        <end position="19"/>
    </location>
</feature>
<keyword evidence="8 23" id="KW-0347">Helicase</keyword>
<dbReference type="InterPro" id="IPR047187">
    <property type="entry name" value="SF1_C_Upf1"/>
</dbReference>
<dbReference type="Gene3D" id="3.40.50.300">
    <property type="entry name" value="P-loop containing nucleotide triphosphate hydrolases"/>
    <property type="match status" value="2"/>
</dbReference>
<dbReference type="GeneID" id="62203243"/>
<feature type="repeat" description="WD" evidence="14">
    <location>
        <begin position="270"/>
        <end position="311"/>
    </location>
</feature>
<feature type="repeat" description="WD" evidence="14">
    <location>
        <begin position="312"/>
        <end position="353"/>
    </location>
</feature>
<evidence type="ECO:0000256" key="5">
    <source>
        <dbReference type="ARBA" id="ARBA00022728"/>
    </source>
</evidence>
<evidence type="ECO:0000259" key="19">
    <source>
        <dbReference type="PROSITE" id="PS50132"/>
    </source>
</evidence>
<sequence>MAETAASRPQSTAEQLVRTSSKRTREIFAADFASPAALDHASNGSFSIHPTTPAPLAAADQASVASRIRNEYEHVRELPPALAAKMASAASTAAERRKKIKAQNAEEKASDPKMQRMIDGVAEKADKARDAQSMQLAVRAGGKGAAPNAQGPTPNRDQTSSALVRKDVVRQAKPDWHAPWKVKTVISGHMGWVRSVAMEPGNQWFATGAADRTIKLWDLATGQLKITLTGHISAVRGLAVSPRHPYLFSCGEDKMVKCWDLETNKVIRHYHGHLSGVYSLSLHPTVDVLCTGGRDGVVRVWDMRSRSNIHVLGGHKGTISSIQCQEAEPQVISGSMDSTIRLWDLVAGKTRTVLTHHKKSVRSLATHPTEFTFASGSAQSAKQWLCPEGNFMQNFSPVNSIINTLSVNEDNIMFAGSDNGEASFYDWKTGHRFQHTESIAQPGSLEAEAGVMCSTFDKTGLRLITGESDNGLSKEHQASRTPNHPAQDAETGGTRTIMAPVKRRDLVFAAIAIFIAWGYLTHWQPKLHYLPYAFIAGVLATLALLAWLTFTIAWDRDVRSGGKVDYGPRHVAFVAPDRWKAEREAMNLRNTYMMEPLYPASFMISDSIDVLIGLILRDFVKSWYGSISKSPTFVNEVDRAIRASMGEVRERILAVDMVETVVSRMIPLITDHLRASYEAERIVRGRKLSRDITDSEELDLAIAAKYKEGRLHPAASLAYSNTKPIQQQHLRSIVARLLPTIIPANMSTSPAVNVLIKELVACAVLFPVMQMLADPDMWNQLMEGYGKSLIQERKTVRKIRAALDEHAPPSPKNLKNVQFPKLAPGDNERRFERFIRAIRQTNTLADARRFRSEVSSQLRKDSMVEGQDPVYLRRLETARQILDTKVANLSAGGSVRAKVAEQEKPKHKRTSSKFANASLREVLYDASGLSCFMEFMDQADLMRLVQFWIVVDGFRNPLEVETEEAPDYIGALPAWTESDRADLAQIHDGYLSKPELKILPEARQAVSEFLKAGRKATPQQYHNARRSLLRAQTAAYDQLQEPYFRRFKKSNLYYKWLAMDEAANAQNSTVNTRTVAQTLDNSSTAAPAMVRTQSRQKSALQIPHGDLRRAVASSSDLKSQGNVKNVEPPARRSLDVQTPSSARTPLFDDDYDSDPLAHSTASLNSDFGHGRTNGNNTQVVDAMQAAIIDIMDEPEGSIFYEPSLKSPIDNVSMHGSADIQRVSSPRPQGQSHQSKEDLKPSIASLGLVGEPRTRGVFDDDIFGDEERFLEDEIDDPLPRSKADEEEIHEAAPGDLGLAEAIDALTADIERLVSQESIVDSLTSKAELTNNAAELRILRKSKASLQREIQRKELQRQQYIVQESDNSLYGRATVFIQSIMVGTEEDGKEYAMYVIEVRRRAGDQMPAATWVVSRRYSEFHELNKRLRVKFPQVRNLEFPRRQMMLKLQKDFLHKRRLGLEKYLRELLLIPAVCRSRELRAFLSQAAISPADALRNQNPNSNDFVTRIYNSVADGMEEFLGNIPVLDQLSVAGQNLISAATTQLANTNGSTAQPGNLSSSGVLVAGEPNNDAEAEAELLAFENKELEPFVKPICDIFLETFELNRENNWLRGRAVVVVLHQLLGGTIERKVRESFDNLLSENNIVKYIDTLKDSMWPNGRMKAGVERTGKDKEGSRKAASEVLSTLVPELASSVVGRQNAQLAAKKIEGTINNTRLNTHIAFTLLDEMIQVLFPDVSTNTKGFPASVNTNAEESLLPSKSRQQHNLCSNTLFRNIHSNFRLKRFNMSGRGGGRGSRGGRGERGWRGGRGPGRGRGRGRGGNSFSGHNGHPQHESKPMRAKETDEQKEARKSYSSWKRHLGEAETDPTTMRRLWEGALGILENGDRDWRQQFPQDLDDSDDESGHRHILAILRTTVAGSDYGTFLGNARNFLLTITHSSLLRCLAVDTHVGSIYNLFGGVAGRTAVQYLQRVSNALSAARTTRSSTFSTEDHQTTLLAMAMALLELLNRERRARFNDDVIPLVDSIQAANDAYKDSPDTSARTTNRLNDIRALVARAQGMLADGVGDDDTGDHDDARDQKSFYPRDLVVPSGRFDNDKKDIGDLILFPTRDEIMTDEKEFLPYTDPDQPHFLEDPVQRHIDTYFRLMRHDIFGELKGSLAGIMHAVSQDPNALSYANLGDMRANQYANARVSYVTLDKRKGLQAQMEFLQPATVRKKNADQKVKWWEESRRFDNGSLLSFIWIQENVVQHIFLTVSDKTTDPKKEYSLTHNHQMAYVMTSLVTEDRATVKMLMRANIGVTRGLLLEFPKVMPATFAPTLESLQAMHRLNRLPFRQWIVPDKHSGTPGARGVQKIPPPLYARTSGFRFPATTLMKDKNGEPFSIEPTSSCDDEALLDKLENKTQLDRGQCRALVAALTREFAFIQGPPGTGKSYLGLQIMRILLDIKKKKKDLGPILIVCYTNHALDQFLEHLLDIGVKKLIRIGGMSKSKKLFNHNLRTIGDQETKTKSEKYMAAVRYRNLDENESEAVKTFSGLHGLSKRAQWQNLKAHIHEEYPRIYNQFRRVDDQGFQTAGRHPFDVWIAGSETHHRPVLSPEILRQVVQRATENVFSLSVHERSALIAHWVSEAQNNKTSELFEIVNNATKTQRELSNIHEERNRRLLENSDVIGVTTSGLAKRISLLQQVKCKVIICEEAGEVMESHMISALLPDVEHLIQIGDHEQLRPSVSNFRDLSLESDRGKLHALDRSQFERLSIGEPERPLMPVAQLNVQRRMRPQISSLIRKTIYDRLKDHVSTTELPDVVGLRHNVFWLDHTNLENEKDSEIHNTKSKSNLWEVKMVHALVRHVVRQGVYKSDDIAVLTPYTGQLQKLRAAMRSDFEICLSDRDKEALERDGFAVDSDSSPDVATTDHESHQGKPLEKKQLSELLRIATVDNFQGEEAKIIIVSLVRSNERQNVGFLKTTNRINVLLSRAQHGMYLIGNADTYSSVEMWQKVIGMLRATDSVGKALALSCPRHPDTDAEVQQPEDFHRLSPEGGCREACADRLECGHQCGARCHSEAMHAVFLCEQPCQRRHQPCGHACQKATCGEPCGKCMILLDNVQLPCGHVKHGVACHRTRNMSSIPCDVKVSKPVPGCGHDVIVKCSKDVSGKDFKCPTPCSAPLSCGHPCPGTCGQCNTKDMYNQPVVKHAACTKTCGRKHGTCNHDCNRLCHDGTDCGLCQAPCEVRCKHTRCPQRCHEPCAPCIEPCVWSCEHQGDCKMPCSAPCSRLPCDERCTKLLLCGHQCPSICGEVCPEDYCQECGMKPEEQPDMIMMLPYADIDLNDSPIVVLSCGHFFTIETLDGLVGLKDVYSLDASTGLFTGLIENAELSASIPQCPNCREPIKQYVTQRYNRLINRAVIDEMSKRFIVNGQQELQQLQGQLEEVRKELEASQKGVVPAEIVKLRGEAAHEFTMQSINDEIRNRSGDTTKLLNAVKAFQRRMDIRHQPTYKLHQATLHSISRDDSLNADFAKLTIDSSETSNKRDRDQRITLGGRLLEIKVRCLVLEDNFEIMRVVVRKNLLSKLPLSFSGGLPLVKTHQFMKDTEKLIGDCIHESLPKLAVEAILHYAQIAQSFGSAQSGQDNDRAKAIDYRKLARVLLMTADKLCGHPFGGRDNFRQAITAASEMLSKEFYEAVSKEELESIKQAMVSGRGGIATHSGHWYKCVNGHPFAIGECGMPMEVARCPECGERVGGQSHTAVAGVSRAMEMEI</sequence>
<evidence type="ECO:0000259" key="22">
    <source>
        <dbReference type="PROSITE" id="PS51981"/>
    </source>
</evidence>
<keyword evidence="3 14" id="KW-0853">WD repeat</keyword>
<dbReference type="Pfam" id="PF13086">
    <property type="entry name" value="AAA_11"/>
    <property type="match status" value="1"/>
</dbReference>
<dbReference type="PROSITE" id="PS50294">
    <property type="entry name" value="WD_REPEATS_REGION"/>
    <property type="match status" value="4"/>
</dbReference>
<feature type="region of interest" description="Disordered" evidence="17">
    <location>
        <begin position="1781"/>
        <end position="1865"/>
    </location>
</feature>
<keyword evidence="8 23" id="KW-0067">ATP-binding</keyword>
<dbReference type="InterPro" id="IPR046439">
    <property type="entry name" value="ZF_RZ_dom"/>
</dbReference>
<feature type="domain" description="PX" evidence="20">
    <location>
        <begin position="1370"/>
        <end position="1488"/>
    </location>
</feature>
<feature type="domain" description="PXA" evidence="21">
    <location>
        <begin position="601"/>
        <end position="790"/>
    </location>
</feature>
<dbReference type="RefSeq" id="XP_038787015.1">
    <property type="nucleotide sequence ID" value="XM_038930065.1"/>
</dbReference>
<evidence type="ECO:0000256" key="12">
    <source>
        <dbReference type="ARBA" id="ARBA00025726"/>
    </source>
</evidence>
<name>A0A8H7EEG2_9PLEO</name>
<feature type="compositionally biased region" description="Polar residues" evidence="17">
    <location>
        <begin position="1221"/>
        <end position="1232"/>
    </location>
</feature>
<keyword evidence="18" id="KW-0812">Transmembrane</keyword>
<feature type="transmembrane region" description="Helical" evidence="18">
    <location>
        <begin position="529"/>
        <end position="554"/>
    </location>
</feature>
<reference evidence="23" key="2">
    <citation type="submission" date="2020-08" db="EMBL/GenBank/DDBJ databases">
        <title>Draft Genome Sequence of Cumin Blight Pathogen Alternaria burnsii.</title>
        <authorList>
            <person name="Feng Z."/>
        </authorList>
    </citation>
    <scope>NUCLEOTIDE SEQUENCE</scope>
    <source>
        <strain evidence="23">CBS107.38</strain>
    </source>
</reference>
<feature type="compositionally biased region" description="Basic and acidic residues" evidence="17">
    <location>
        <begin position="2905"/>
        <end position="2916"/>
    </location>
</feature>
<evidence type="ECO:0000313" key="23">
    <source>
        <dbReference type="EMBL" id="KAF7676806.1"/>
    </source>
</evidence>
<evidence type="ECO:0000256" key="10">
    <source>
        <dbReference type="ARBA" id="ARBA00022859"/>
    </source>
</evidence>
<dbReference type="PANTHER" id="PTHR19923:SF0">
    <property type="entry name" value="PLEIOTROPIC REGULATOR 1"/>
    <property type="match status" value="1"/>
</dbReference>
<keyword evidence="6 15" id="KW-0677">Repeat</keyword>
<dbReference type="SMART" id="SM00438">
    <property type="entry name" value="ZnF_NFX"/>
    <property type="match status" value="4"/>
</dbReference>
<reference evidence="23" key="1">
    <citation type="submission" date="2020-01" db="EMBL/GenBank/DDBJ databases">
        <authorList>
            <person name="Feng Z.H.Z."/>
        </authorList>
    </citation>
    <scope>NUCLEOTIDE SEQUENCE</scope>
    <source>
        <strain evidence="23">CBS107.38</strain>
    </source>
</reference>
<dbReference type="SUPFAM" id="SSF64268">
    <property type="entry name" value="PX domain"/>
    <property type="match status" value="1"/>
</dbReference>
<keyword evidence="8 23" id="KW-0378">Hydrolase</keyword>
<dbReference type="InterPro" id="IPR041679">
    <property type="entry name" value="DNA2/NAM7-like_C"/>
</dbReference>
<evidence type="ECO:0000256" key="2">
    <source>
        <dbReference type="ARBA" id="ARBA00022490"/>
    </source>
</evidence>
<evidence type="ECO:0000256" key="17">
    <source>
        <dbReference type="SAM" id="MobiDB-lite"/>
    </source>
</evidence>
<dbReference type="GO" id="GO:0071011">
    <property type="term" value="C:precatalytic spliceosome"/>
    <property type="evidence" value="ECO:0007669"/>
    <property type="project" value="TreeGrafter"/>
</dbReference>
<dbReference type="FunFam" id="2.130.10.10:FF:000012">
    <property type="entry name" value="Putative pleiotropic regulator 1"/>
    <property type="match status" value="1"/>
</dbReference>
<comment type="function">
    <text evidence="13 15">Involved in pre-mRNA splicing and required for cell cycle progression at G2/M.</text>
</comment>
<dbReference type="GO" id="GO:0071013">
    <property type="term" value="C:catalytic step 2 spliceosome"/>
    <property type="evidence" value="ECO:0007669"/>
    <property type="project" value="TreeGrafter"/>
</dbReference>
<dbReference type="InterPro" id="IPR015943">
    <property type="entry name" value="WD40/YVTN_repeat-like_dom_sf"/>
</dbReference>
<dbReference type="GO" id="GO:0005737">
    <property type="term" value="C:cytoplasm"/>
    <property type="evidence" value="ECO:0007669"/>
    <property type="project" value="UniProtKB-SubCell"/>
</dbReference>
<dbReference type="InterPro" id="IPR044926">
    <property type="entry name" value="RGS_subdomain_2"/>
</dbReference>
<dbReference type="SMART" id="SM00313">
    <property type="entry name" value="PXA"/>
    <property type="match status" value="1"/>
</dbReference>
<dbReference type="SUPFAM" id="SSF52540">
    <property type="entry name" value="P-loop containing nucleoside triphosphate hydrolases"/>
    <property type="match status" value="1"/>
</dbReference>
<keyword evidence="9" id="KW-0862">Zinc</keyword>
<evidence type="ECO:0000256" key="18">
    <source>
        <dbReference type="SAM" id="Phobius"/>
    </source>
</evidence>
<dbReference type="GO" id="GO:0000974">
    <property type="term" value="C:Prp19 complex"/>
    <property type="evidence" value="ECO:0007669"/>
    <property type="project" value="TreeGrafter"/>
</dbReference>
<dbReference type="Pfam" id="PF13087">
    <property type="entry name" value="AAA_12"/>
    <property type="match status" value="1"/>
</dbReference>
<dbReference type="PROSITE" id="PS50195">
    <property type="entry name" value="PX"/>
    <property type="match status" value="1"/>
</dbReference>
<evidence type="ECO:0000256" key="16">
    <source>
        <dbReference type="SAM" id="Coils"/>
    </source>
</evidence>
<keyword evidence="10" id="KW-0391">Immunity</keyword>
<keyword evidence="15" id="KW-0507">mRNA processing</keyword>
<accession>A0A8H7EEG2</accession>
<keyword evidence="2" id="KW-0963">Cytoplasm</keyword>
<dbReference type="InterPro" id="IPR001680">
    <property type="entry name" value="WD40_rpt"/>
</dbReference>
<keyword evidence="4" id="KW-0479">Metal-binding</keyword>
<dbReference type="CDD" id="cd00200">
    <property type="entry name" value="WD40"/>
    <property type="match status" value="1"/>
</dbReference>
<dbReference type="InterPro" id="IPR020472">
    <property type="entry name" value="WD40_PAC1"/>
</dbReference>
<comment type="subcellular location">
    <subcellularLocation>
        <location evidence="1">Cytoplasm</location>
    </subcellularLocation>
    <subcellularLocation>
        <location evidence="15">Nucleus</location>
    </subcellularLocation>
</comment>